<dbReference type="Pfam" id="PF10076">
    <property type="entry name" value="Phage_Mu_Gp48"/>
    <property type="match status" value="1"/>
</dbReference>
<dbReference type="EMBL" id="JAJAXM010000058">
    <property type="protein sequence ID" value="MCG9027416.1"/>
    <property type="molecule type" value="Genomic_DNA"/>
</dbReference>
<reference evidence="1 2" key="1">
    <citation type="submission" date="2021-10" db="EMBL/GenBank/DDBJ databases">
        <title>Whole-genome sequencing analysis of Laribacter hongkongensis: virulence gene profiles, carbohydrate-active enzyme prediction, and antimicrobial resistance characterization.</title>
        <authorList>
            <person name="Yuan P."/>
            <person name="Zhan Y."/>
            <person name="Chen D."/>
        </authorList>
    </citation>
    <scope>NUCLEOTIDE SEQUENCE [LARGE SCALE GENOMIC DNA]</scope>
    <source>
        <strain evidence="1 2">W67</strain>
    </source>
</reference>
<comment type="caution">
    <text evidence="1">The sequence shown here is derived from an EMBL/GenBank/DDBJ whole genome shotgun (WGS) entry which is preliminary data.</text>
</comment>
<sequence>MSGHAGLLARLLPPVSYDPNGRHLVAGLTAEGRVLDVAEASASRAVGGVTPFFAESLLPDWERVCGITPPAGAPYQQRLQAVQAKLAETGGLSIPYFTRLAAGLGYRITVDEPEPFRAGISRAGDALWTPDILWVWRVRIRGADGVRIY</sequence>
<evidence type="ECO:0000313" key="1">
    <source>
        <dbReference type="EMBL" id="MCG9027416.1"/>
    </source>
</evidence>
<feature type="non-terminal residue" evidence="1">
    <location>
        <position position="149"/>
    </location>
</feature>
<dbReference type="RefSeq" id="WP_239894693.1">
    <property type="nucleotide sequence ID" value="NZ_JAJAXM010000058.1"/>
</dbReference>
<accession>A0ABD4SVW8</accession>
<dbReference type="Proteomes" id="UP001200247">
    <property type="component" value="Unassembled WGS sequence"/>
</dbReference>
<gene>
    <name evidence="1" type="ORF">LH440_16240</name>
</gene>
<proteinExistence type="predicted"/>
<protein>
    <submittedName>
        <fullName evidence="1">DUF2313 domain-containing protein</fullName>
    </submittedName>
</protein>
<name>A0ABD4SVW8_9NEIS</name>
<organism evidence="1 2">
    <name type="scientific">Laribacter hongkongensis</name>
    <dbReference type="NCBI Taxonomy" id="168471"/>
    <lineage>
        <taxon>Bacteria</taxon>
        <taxon>Pseudomonadati</taxon>
        <taxon>Pseudomonadota</taxon>
        <taxon>Betaproteobacteria</taxon>
        <taxon>Neisseriales</taxon>
        <taxon>Aquaspirillaceae</taxon>
        <taxon>Laribacter</taxon>
    </lineage>
</organism>
<evidence type="ECO:0000313" key="2">
    <source>
        <dbReference type="Proteomes" id="UP001200247"/>
    </source>
</evidence>
<dbReference type="InterPro" id="IPR018755">
    <property type="entry name" value="Phage_Mu_Gp48"/>
</dbReference>
<dbReference type="AlphaFoldDB" id="A0ABD4SVW8"/>